<organism evidence="1 2">
    <name type="scientific">Medicago truncatula</name>
    <name type="common">Barrel medic</name>
    <name type="synonym">Medicago tribuloides</name>
    <dbReference type="NCBI Taxonomy" id="3880"/>
    <lineage>
        <taxon>Eukaryota</taxon>
        <taxon>Viridiplantae</taxon>
        <taxon>Streptophyta</taxon>
        <taxon>Embryophyta</taxon>
        <taxon>Tracheophyta</taxon>
        <taxon>Spermatophyta</taxon>
        <taxon>Magnoliopsida</taxon>
        <taxon>eudicotyledons</taxon>
        <taxon>Gunneridae</taxon>
        <taxon>Pentapetalae</taxon>
        <taxon>rosids</taxon>
        <taxon>fabids</taxon>
        <taxon>Fabales</taxon>
        <taxon>Fabaceae</taxon>
        <taxon>Papilionoideae</taxon>
        <taxon>50 kb inversion clade</taxon>
        <taxon>NPAAA clade</taxon>
        <taxon>Hologalegina</taxon>
        <taxon>IRL clade</taxon>
        <taxon>Trifolieae</taxon>
        <taxon>Medicago</taxon>
    </lineage>
</organism>
<gene>
    <name evidence="1" type="ORF">MtrunA17_Chr4g0006471</name>
</gene>
<dbReference type="EMBL" id="PSQE01000004">
    <property type="protein sequence ID" value="RHN58815.1"/>
    <property type="molecule type" value="Genomic_DNA"/>
</dbReference>
<protein>
    <submittedName>
        <fullName evidence="1">Uncharacterized protein</fullName>
    </submittedName>
</protein>
<evidence type="ECO:0000313" key="2">
    <source>
        <dbReference type="Proteomes" id="UP000265566"/>
    </source>
</evidence>
<accession>A0A396I5A4</accession>
<evidence type="ECO:0000313" key="1">
    <source>
        <dbReference type="EMBL" id="RHN58815.1"/>
    </source>
</evidence>
<reference evidence="2" key="1">
    <citation type="journal article" date="2018" name="Nat. Plants">
        <title>Whole-genome landscape of Medicago truncatula symbiotic genes.</title>
        <authorList>
            <person name="Pecrix Y."/>
            <person name="Staton S.E."/>
            <person name="Sallet E."/>
            <person name="Lelandais-Briere C."/>
            <person name="Moreau S."/>
            <person name="Carrere S."/>
            <person name="Blein T."/>
            <person name="Jardinaud M.F."/>
            <person name="Latrasse D."/>
            <person name="Zouine M."/>
            <person name="Zahm M."/>
            <person name="Kreplak J."/>
            <person name="Mayjonade B."/>
            <person name="Satge C."/>
            <person name="Perez M."/>
            <person name="Cauet S."/>
            <person name="Marande W."/>
            <person name="Chantry-Darmon C."/>
            <person name="Lopez-Roques C."/>
            <person name="Bouchez O."/>
            <person name="Berard A."/>
            <person name="Debelle F."/>
            <person name="Munos S."/>
            <person name="Bendahmane A."/>
            <person name="Berges H."/>
            <person name="Niebel A."/>
            <person name="Buitink J."/>
            <person name="Frugier F."/>
            <person name="Benhamed M."/>
            <person name="Crespi M."/>
            <person name="Gouzy J."/>
            <person name="Gamas P."/>
        </authorList>
    </citation>
    <scope>NUCLEOTIDE SEQUENCE [LARGE SCALE GENOMIC DNA]</scope>
    <source>
        <strain evidence="2">cv. Jemalong A17</strain>
    </source>
</reference>
<sequence>MKTRSNMFHYRNMGDFGYKVRVATEKAKDKAYKAKKCIVKHGGKAVGACKNGWAKLKKSIKGKNRRVEYLGDRH</sequence>
<proteinExistence type="predicted"/>
<comment type="caution">
    <text evidence="1">The sequence shown here is derived from an EMBL/GenBank/DDBJ whole genome shotgun (WGS) entry which is preliminary data.</text>
</comment>
<name>A0A396I5A4_MEDTR</name>
<dbReference type="Gramene" id="rna20765">
    <property type="protein sequence ID" value="RHN58815.1"/>
    <property type="gene ID" value="gene20765"/>
</dbReference>
<dbReference type="Proteomes" id="UP000265566">
    <property type="component" value="Chromosome 4"/>
</dbReference>
<dbReference type="AlphaFoldDB" id="A0A396I5A4"/>